<dbReference type="Proteomes" id="UP000708208">
    <property type="component" value="Unassembled WGS sequence"/>
</dbReference>
<protein>
    <submittedName>
        <fullName evidence="1">Uncharacterized protein</fullName>
    </submittedName>
</protein>
<organism evidence="1 2">
    <name type="scientific">Allacma fusca</name>
    <dbReference type="NCBI Taxonomy" id="39272"/>
    <lineage>
        <taxon>Eukaryota</taxon>
        <taxon>Metazoa</taxon>
        <taxon>Ecdysozoa</taxon>
        <taxon>Arthropoda</taxon>
        <taxon>Hexapoda</taxon>
        <taxon>Collembola</taxon>
        <taxon>Symphypleona</taxon>
        <taxon>Sminthuridae</taxon>
        <taxon>Allacma</taxon>
    </lineage>
</organism>
<comment type="caution">
    <text evidence="1">The sequence shown here is derived from an EMBL/GenBank/DDBJ whole genome shotgun (WGS) entry which is preliminary data.</text>
</comment>
<feature type="non-terminal residue" evidence="1">
    <location>
        <position position="64"/>
    </location>
</feature>
<keyword evidence="2" id="KW-1185">Reference proteome</keyword>
<feature type="non-terminal residue" evidence="1">
    <location>
        <position position="1"/>
    </location>
</feature>
<reference evidence="1" key="1">
    <citation type="submission" date="2021-06" db="EMBL/GenBank/DDBJ databases">
        <authorList>
            <person name="Hodson N. C."/>
            <person name="Mongue J. A."/>
            <person name="Jaron S. K."/>
        </authorList>
    </citation>
    <scope>NUCLEOTIDE SEQUENCE</scope>
</reference>
<sequence length="64" mass="6755">PEGVIVNKIAGSSRNFHQNNILNEQVPAGATHVGEILGHSKIHPNATHFTGILTNDGTNFKPGS</sequence>
<gene>
    <name evidence="1" type="ORF">AFUS01_LOCUS650</name>
</gene>
<proteinExistence type="predicted"/>
<name>A0A8J2NQK3_9HEXA</name>
<evidence type="ECO:0000313" key="1">
    <source>
        <dbReference type="EMBL" id="CAG7648157.1"/>
    </source>
</evidence>
<dbReference type="AlphaFoldDB" id="A0A8J2NQK3"/>
<dbReference type="EMBL" id="CAJVCH010003311">
    <property type="protein sequence ID" value="CAG7648157.1"/>
    <property type="molecule type" value="Genomic_DNA"/>
</dbReference>
<evidence type="ECO:0000313" key="2">
    <source>
        <dbReference type="Proteomes" id="UP000708208"/>
    </source>
</evidence>
<accession>A0A8J2NQK3</accession>